<name>A0A2K8QM20_9GAMM</name>
<accession>A0A2K8QM20</accession>
<evidence type="ECO:0000313" key="2">
    <source>
        <dbReference type="Proteomes" id="UP000231901"/>
    </source>
</evidence>
<evidence type="ECO:0000313" key="1">
    <source>
        <dbReference type="EMBL" id="ATZ94068.1"/>
    </source>
</evidence>
<sequence length="115" mass="13131">MTEEDIYPLLGKLANGRVYAYAVPCCDYHAPHQKCPFILFSLIQENNYNTSQQLSSQKVTVTADCYAHTVAEARALREQVGMALSALQPNKTVEYNDFDVEYEKFRMTLEVDISR</sequence>
<reference evidence="2" key="1">
    <citation type="journal article" date="2018" name="Genome Announc.">
        <title>Complete genome sequence of a Dickeya fangzhongdai type strain causing bleeding canker of pear tree trunks.</title>
        <authorList>
            <person name="Zhao Y."/>
            <person name="Tian Y."/>
            <person name="Li X."/>
            <person name="Hu B."/>
        </authorList>
    </citation>
    <scope>NUCLEOTIDE SEQUENCE [LARGE SCALE GENOMIC DNA]</scope>
    <source>
        <strain evidence="2">DSM 101947</strain>
    </source>
</reference>
<proteinExistence type="predicted"/>
<dbReference type="KEGG" id="dfn:CVE23_08895"/>
<keyword evidence="2" id="KW-1185">Reference proteome</keyword>
<dbReference type="OrthoDB" id="9115292at2"/>
<protein>
    <submittedName>
        <fullName evidence="1">DUF3168 domain-containing protein</fullName>
    </submittedName>
</protein>
<dbReference type="EMBL" id="CP025003">
    <property type="protein sequence ID" value="ATZ94068.1"/>
    <property type="molecule type" value="Genomic_DNA"/>
</dbReference>
<dbReference type="AlphaFoldDB" id="A0A2K8QM20"/>
<organism evidence="1 2">
    <name type="scientific">Dickeya fangzhongdai</name>
    <dbReference type="NCBI Taxonomy" id="1778540"/>
    <lineage>
        <taxon>Bacteria</taxon>
        <taxon>Pseudomonadati</taxon>
        <taxon>Pseudomonadota</taxon>
        <taxon>Gammaproteobacteria</taxon>
        <taxon>Enterobacterales</taxon>
        <taxon>Pectobacteriaceae</taxon>
        <taxon>Dickeya</taxon>
    </lineage>
</organism>
<dbReference type="RefSeq" id="WP_038918678.1">
    <property type="nucleotide sequence ID" value="NZ_BMJF01000001.1"/>
</dbReference>
<dbReference type="GeneID" id="66564449"/>
<dbReference type="Proteomes" id="UP000231901">
    <property type="component" value="Chromosome"/>
</dbReference>
<gene>
    <name evidence="1" type="ORF">CVE23_08895</name>
</gene>